<dbReference type="InterPro" id="IPR036691">
    <property type="entry name" value="Endo/exonu/phosph_ase_sf"/>
</dbReference>
<feature type="compositionally biased region" description="Basic and acidic residues" evidence="1">
    <location>
        <begin position="19"/>
        <end position="34"/>
    </location>
</feature>
<keyword evidence="5" id="KW-1185">Reference proteome</keyword>
<dbReference type="EMBL" id="NBCO01000001">
    <property type="protein sequence ID" value="ORC93540.1"/>
    <property type="molecule type" value="Genomic_DNA"/>
</dbReference>
<feature type="domain" description="Inositol polyphosphate-related phosphatase" evidence="3">
    <location>
        <begin position="171"/>
        <end position="554"/>
    </location>
</feature>
<dbReference type="STRING" id="67003.A0A1X0PAQ8"/>
<feature type="transmembrane region" description="Helical" evidence="2">
    <location>
        <begin position="44"/>
        <end position="63"/>
    </location>
</feature>
<evidence type="ECO:0000313" key="5">
    <source>
        <dbReference type="Proteomes" id="UP000192257"/>
    </source>
</evidence>
<dbReference type="Proteomes" id="UP000192257">
    <property type="component" value="Unassembled WGS sequence"/>
</dbReference>
<dbReference type="SMART" id="SM00128">
    <property type="entry name" value="IPPc"/>
    <property type="match status" value="1"/>
</dbReference>
<dbReference type="InterPro" id="IPR000300">
    <property type="entry name" value="IPPc"/>
</dbReference>
<evidence type="ECO:0000256" key="1">
    <source>
        <dbReference type="SAM" id="MobiDB-lite"/>
    </source>
</evidence>
<dbReference type="AlphaFoldDB" id="A0A1X0PAQ8"/>
<dbReference type="SUPFAM" id="SSF56219">
    <property type="entry name" value="DNase I-like"/>
    <property type="match status" value="2"/>
</dbReference>
<dbReference type="GeneID" id="39980878"/>
<dbReference type="RefSeq" id="XP_028887606.1">
    <property type="nucleotide sequence ID" value="XM_029021098.1"/>
</dbReference>
<proteinExistence type="predicted"/>
<dbReference type="OrthoDB" id="62798at2759"/>
<gene>
    <name evidence="4" type="ORF">TM35_000014170</name>
</gene>
<evidence type="ECO:0000259" key="3">
    <source>
        <dbReference type="SMART" id="SM00128"/>
    </source>
</evidence>
<protein>
    <submittedName>
        <fullName evidence="4">Inositol 5-phosphatase-like protein</fullName>
    </submittedName>
</protein>
<feature type="region of interest" description="Disordered" evidence="1">
    <location>
        <begin position="593"/>
        <end position="614"/>
    </location>
</feature>
<feature type="compositionally biased region" description="Basic and acidic residues" evidence="1">
    <location>
        <begin position="81"/>
        <end position="103"/>
    </location>
</feature>
<feature type="region of interest" description="Disordered" evidence="1">
    <location>
        <begin position="534"/>
        <end position="564"/>
    </location>
</feature>
<dbReference type="VEuPathDB" id="TriTrypDB:TM35_000014170"/>
<feature type="region of interest" description="Disordered" evidence="1">
    <location>
        <begin position="626"/>
        <end position="685"/>
    </location>
</feature>
<evidence type="ECO:0000256" key="2">
    <source>
        <dbReference type="SAM" id="Phobius"/>
    </source>
</evidence>
<comment type="caution">
    <text evidence="4">The sequence shown here is derived from an EMBL/GenBank/DDBJ whole genome shotgun (WGS) entry which is preliminary data.</text>
</comment>
<feature type="region of interest" description="Disordered" evidence="1">
    <location>
        <begin position="81"/>
        <end position="107"/>
    </location>
</feature>
<reference evidence="4 5" key="1">
    <citation type="submission" date="2017-03" db="EMBL/GenBank/DDBJ databases">
        <title>An alternative strategy for trypanosome survival in the mammalian bloodstream revealed through genome and transcriptome analysis of the ubiquitous bovine parasite Trypanosoma (Megatrypanum) theileri.</title>
        <authorList>
            <person name="Kelly S."/>
            <person name="Ivens A."/>
            <person name="Mott A."/>
            <person name="O'Neill E."/>
            <person name="Emms D."/>
            <person name="Macleod O."/>
            <person name="Voorheis P."/>
            <person name="Matthews J."/>
            <person name="Matthews K."/>
            <person name="Carrington M."/>
        </authorList>
    </citation>
    <scope>NUCLEOTIDE SEQUENCE [LARGE SCALE GENOMIC DNA]</scope>
    <source>
        <strain evidence="4">Edinburgh</strain>
    </source>
</reference>
<evidence type="ECO:0000313" key="4">
    <source>
        <dbReference type="EMBL" id="ORC93540.1"/>
    </source>
</evidence>
<feature type="region of interest" description="Disordered" evidence="1">
    <location>
        <begin position="1"/>
        <end position="34"/>
    </location>
</feature>
<keyword evidence="2" id="KW-0812">Transmembrane</keyword>
<organism evidence="4 5">
    <name type="scientific">Trypanosoma theileri</name>
    <dbReference type="NCBI Taxonomy" id="67003"/>
    <lineage>
        <taxon>Eukaryota</taxon>
        <taxon>Discoba</taxon>
        <taxon>Euglenozoa</taxon>
        <taxon>Kinetoplastea</taxon>
        <taxon>Metakinetoplastina</taxon>
        <taxon>Trypanosomatida</taxon>
        <taxon>Trypanosomatidae</taxon>
        <taxon>Trypanosoma</taxon>
    </lineage>
</organism>
<accession>A0A1X0PAQ8</accession>
<dbReference type="Gene3D" id="3.60.10.10">
    <property type="entry name" value="Endonuclease/exonuclease/phosphatase"/>
    <property type="match status" value="2"/>
</dbReference>
<dbReference type="PANTHER" id="PTHR11200">
    <property type="entry name" value="INOSITOL 5-PHOSPHATASE"/>
    <property type="match status" value="1"/>
</dbReference>
<keyword evidence="2" id="KW-1133">Transmembrane helix</keyword>
<sequence length="778" mass="88160">MQPMVRYPKQGCDNSSGCNDRDSHNNVKEEKPVKLAKSRETRNIVKKIFHYIISLFSAVYYFLRDFFKFCFRFNSRARYDSSNDTLHKKDDDLSTKQCEEEEKKKRKNLGRTIVQDISSLLHLNTSNTEDDSKDDSMTSGTIQNDAVQRRSFANTLIRRRLELEKPESLRTTFRVHACTWNVDQTPPPESCQDICEWLLGKSLMGKLKAYHAAKANYEKIGKGTPPVVPIADFPDLVVVSLQEVEMGGVVLVKEYTETGVSWAETIVEALNKASDHKLWYRKLKMVQLVGLVLIVVLRVEHSKYVMNVRASLTRTGAMRGVWGNKGSVGLRATIYGKRFLLIAAHFVAHKHNERTRTFNYHASLSDLRFEAQVDVDDETEVLQMFSTLASESEMIRGVIGNHSTWARLFGNFRRNPSAGIERRVLDKHDYVFFLGDLNSRLHGVKSADIRRLVRCKDYDHLICCDELRQGMISGDTFDGFQEPIIDFPPTYKFDHGTDLYDTSYKKRDPAWCDRILFRVCLPCEDSVGYSLDEERTNNSTTRNSSRSSGGGSNTSSSGNSSSSNSSICFSCNCNSKNGRNCCNGEDKNKKLLSDSNKNSTNDKQETPCTTSTKFPLSHVYEPLHKSAEDVKDEAESSTSSSRSSEVLLEGKRSISVRGEIPPTHLFGSLSSMDTTEPSTSKTKSPPVDIVAAEAKQLPTFFSARRSTCTDRRLLIFPMVPNRVSVLDYHHIPDMRQSDHRPVCAQFDVDVLSLEKDLVDEVMHDVYEGLSHDYAYYIT</sequence>
<dbReference type="PANTHER" id="PTHR11200:SF300">
    <property type="entry name" value="TYPE II INOSITOL 1,4,5-TRISPHOSPHATE 5-PHOSPHATASE"/>
    <property type="match status" value="1"/>
</dbReference>
<name>A0A1X0PAQ8_9TRYP</name>
<keyword evidence="2" id="KW-0472">Membrane</keyword>
<dbReference type="GO" id="GO:0046856">
    <property type="term" value="P:phosphatidylinositol dephosphorylation"/>
    <property type="evidence" value="ECO:0007669"/>
    <property type="project" value="InterPro"/>
</dbReference>
<feature type="compositionally biased region" description="Low complexity" evidence="1">
    <location>
        <begin position="674"/>
        <end position="685"/>
    </location>
</feature>
<dbReference type="Pfam" id="PF22669">
    <property type="entry name" value="Exo_endo_phos2"/>
    <property type="match status" value="1"/>
</dbReference>
<dbReference type="GO" id="GO:0004439">
    <property type="term" value="F:phosphatidylinositol-4,5-bisphosphate 5-phosphatase activity"/>
    <property type="evidence" value="ECO:0007669"/>
    <property type="project" value="TreeGrafter"/>
</dbReference>
<feature type="compositionally biased region" description="Low complexity" evidence="1">
    <location>
        <begin position="537"/>
        <end position="564"/>
    </location>
</feature>
<dbReference type="InterPro" id="IPR046985">
    <property type="entry name" value="IP5"/>
</dbReference>